<dbReference type="InterPro" id="IPR001623">
    <property type="entry name" value="DnaJ_domain"/>
</dbReference>
<evidence type="ECO:0000313" key="4">
    <source>
        <dbReference type="Proteomes" id="UP000663760"/>
    </source>
</evidence>
<evidence type="ECO:0000313" key="3">
    <source>
        <dbReference type="EMBL" id="CAA7405042.1"/>
    </source>
</evidence>
<dbReference type="AlphaFoldDB" id="A0A7I8L5I3"/>
<reference evidence="3" key="1">
    <citation type="submission" date="2020-02" db="EMBL/GenBank/DDBJ databases">
        <authorList>
            <person name="Scholz U."/>
            <person name="Mascher M."/>
            <person name="Fiebig A."/>
        </authorList>
    </citation>
    <scope>NUCLEOTIDE SEQUENCE</scope>
</reference>
<dbReference type="OrthoDB" id="445556at2759"/>
<gene>
    <name evidence="3" type="ORF">SI8410_11015720</name>
</gene>
<dbReference type="SMART" id="SM00271">
    <property type="entry name" value="DnaJ"/>
    <property type="match status" value="1"/>
</dbReference>
<dbReference type="GO" id="GO:0009507">
    <property type="term" value="C:chloroplast"/>
    <property type="evidence" value="ECO:0007669"/>
    <property type="project" value="TreeGrafter"/>
</dbReference>
<dbReference type="PANTHER" id="PTHR45090">
    <property type="entry name" value="CHAPERONE PROTEIN DNAJ 20 CHLOROPLASTIC"/>
    <property type="match status" value="1"/>
</dbReference>
<dbReference type="InterPro" id="IPR053232">
    <property type="entry name" value="DnaJ_C/III_chloroplastic"/>
</dbReference>
<name>A0A7I8L5I3_SPIIN</name>
<dbReference type="Proteomes" id="UP000663760">
    <property type="component" value="Chromosome 11"/>
</dbReference>
<dbReference type="Gene3D" id="1.10.287.110">
    <property type="entry name" value="DnaJ domain"/>
    <property type="match status" value="1"/>
</dbReference>
<dbReference type="CDD" id="cd06257">
    <property type="entry name" value="DnaJ"/>
    <property type="match status" value="1"/>
</dbReference>
<sequence length="230" mass="25870">MSTGVIGRSSCRTSVLNSELHQIRGERGGGARQVSASVRICGVRPGNGWGKLRVAAPLSSSSSSSSSGRLFVSCVRARAAVGDGVTAVATGKSFYELLGIPQGGSVAEIKRAYKEMARRYHPDVCPNPDRTEEYTRLFIVVQEAYETLSDPGRRARYDRDLAHGFHLNFSARRRSYRYSGDEVMEEKSQWRNQWQDQLEGLKRRSMSRHPRKDFSWGARMRRQQQEPPSE</sequence>
<dbReference type="EMBL" id="LR746274">
    <property type="protein sequence ID" value="CAA7405042.1"/>
    <property type="molecule type" value="Genomic_DNA"/>
</dbReference>
<feature type="domain" description="J" evidence="2">
    <location>
        <begin position="93"/>
        <end position="161"/>
    </location>
</feature>
<dbReference type="InterPro" id="IPR018253">
    <property type="entry name" value="DnaJ_domain_CS"/>
</dbReference>
<dbReference type="Pfam" id="PF00226">
    <property type="entry name" value="DnaJ"/>
    <property type="match status" value="1"/>
</dbReference>
<evidence type="ECO:0000256" key="1">
    <source>
        <dbReference type="SAM" id="MobiDB-lite"/>
    </source>
</evidence>
<dbReference type="PROSITE" id="PS00636">
    <property type="entry name" value="DNAJ_1"/>
    <property type="match status" value="1"/>
</dbReference>
<proteinExistence type="predicted"/>
<accession>A0A7I8L5I3</accession>
<feature type="region of interest" description="Disordered" evidence="1">
    <location>
        <begin position="199"/>
        <end position="230"/>
    </location>
</feature>
<protein>
    <recommendedName>
        <fullName evidence="2">J domain-containing protein</fullName>
    </recommendedName>
</protein>
<dbReference type="GO" id="GO:0005783">
    <property type="term" value="C:endoplasmic reticulum"/>
    <property type="evidence" value="ECO:0007669"/>
    <property type="project" value="UniProtKB-ARBA"/>
</dbReference>
<evidence type="ECO:0000259" key="2">
    <source>
        <dbReference type="PROSITE" id="PS50076"/>
    </source>
</evidence>
<organism evidence="3 4">
    <name type="scientific">Spirodela intermedia</name>
    <name type="common">Intermediate duckweed</name>
    <dbReference type="NCBI Taxonomy" id="51605"/>
    <lineage>
        <taxon>Eukaryota</taxon>
        <taxon>Viridiplantae</taxon>
        <taxon>Streptophyta</taxon>
        <taxon>Embryophyta</taxon>
        <taxon>Tracheophyta</taxon>
        <taxon>Spermatophyta</taxon>
        <taxon>Magnoliopsida</taxon>
        <taxon>Liliopsida</taxon>
        <taxon>Araceae</taxon>
        <taxon>Lemnoideae</taxon>
        <taxon>Spirodela</taxon>
    </lineage>
</organism>
<dbReference type="SUPFAM" id="SSF46565">
    <property type="entry name" value="Chaperone J-domain"/>
    <property type="match status" value="1"/>
</dbReference>
<keyword evidence="4" id="KW-1185">Reference proteome</keyword>
<dbReference type="PROSITE" id="PS50076">
    <property type="entry name" value="DNAJ_2"/>
    <property type="match status" value="1"/>
</dbReference>
<dbReference type="InterPro" id="IPR036869">
    <property type="entry name" value="J_dom_sf"/>
</dbReference>
<dbReference type="PRINTS" id="PR00625">
    <property type="entry name" value="JDOMAIN"/>
</dbReference>
<dbReference type="PANTHER" id="PTHR45090:SF4">
    <property type="entry name" value="J DOMAIN-CONTAINING PROTEIN"/>
    <property type="match status" value="1"/>
</dbReference>